<dbReference type="PANTHER" id="PTHR42735:SF6">
    <property type="entry name" value="SPHINGOSINE-1-PHOSPHATE LYASE 1"/>
    <property type="match status" value="1"/>
</dbReference>
<sequence length="113" mass="12723">MPSYIGGSESDGHSTYDKAAQYFNIKLWRVPVDKNFQADVKAIRRHINKNTILERSFGICFHVDLCIGGFVLPFARELGDRGDVHGPVSFIWIRTPSDSVTDLVKERKKDLGG</sequence>
<evidence type="ECO:0000256" key="2">
    <source>
        <dbReference type="ARBA" id="ARBA00022898"/>
    </source>
</evidence>
<name>A0A0L9V6A3_PHAAN</name>
<dbReference type="Gene3D" id="3.40.640.10">
    <property type="entry name" value="Type I PLP-dependent aspartate aminotransferase-like (Major domain)"/>
    <property type="match status" value="1"/>
</dbReference>
<dbReference type="PANTHER" id="PTHR42735">
    <property type="match status" value="1"/>
</dbReference>
<dbReference type="GO" id="GO:0008117">
    <property type="term" value="F:sphinganine-1-phosphate aldolase activity"/>
    <property type="evidence" value="ECO:0007669"/>
    <property type="project" value="TreeGrafter"/>
</dbReference>
<dbReference type="InterPro" id="IPR050477">
    <property type="entry name" value="GrpII_AminoAcid_Decarb"/>
</dbReference>
<dbReference type="GO" id="GO:0005783">
    <property type="term" value="C:endoplasmic reticulum"/>
    <property type="evidence" value="ECO:0007669"/>
    <property type="project" value="TreeGrafter"/>
</dbReference>
<proteinExistence type="predicted"/>
<organism evidence="4 5">
    <name type="scientific">Phaseolus angularis</name>
    <name type="common">Azuki bean</name>
    <name type="synonym">Vigna angularis</name>
    <dbReference type="NCBI Taxonomy" id="3914"/>
    <lineage>
        <taxon>Eukaryota</taxon>
        <taxon>Viridiplantae</taxon>
        <taxon>Streptophyta</taxon>
        <taxon>Embryophyta</taxon>
        <taxon>Tracheophyta</taxon>
        <taxon>Spermatophyta</taxon>
        <taxon>Magnoliopsida</taxon>
        <taxon>eudicotyledons</taxon>
        <taxon>Gunneridae</taxon>
        <taxon>Pentapetalae</taxon>
        <taxon>rosids</taxon>
        <taxon>fabids</taxon>
        <taxon>Fabales</taxon>
        <taxon>Fabaceae</taxon>
        <taxon>Papilionoideae</taxon>
        <taxon>50 kb inversion clade</taxon>
        <taxon>NPAAA clade</taxon>
        <taxon>indigoferoid/millettioid clade</taxon>
        <taxon>Phaseoleae</taxon>
        <taxon>Vigna</taxon>
    </lineage>
</organism>
<evidence type="ECO:0000313" key="5">
    <source>
        <dbReference type="Proteomes" id="UP000053144"/>
    </source>
</evidence>
<dbReference type="SUPFAM" id="SSF53383">
    <property type="entry name" value="PLP-dependent transferases"/>
    <property type="match status" value="1"/>
</dbReference>
<evidence type="ECO:0000256" key="3">
    <source>
        <dbReference type="ARBA" id="ARBA00023239"/>
    </source>
</evidence>
<keyword evidence="3" id="KW-0456">Lyase</keyword>
<evidence type="ECO:0000313" key="4">
    <source>
        <dbReference type="EMBL" id="KOM50452.1"/>
    </source>
</evidence>
<dbReference type="InterPro" id="IPR015421">
    <property type="entry name" value="PyrdxlP-dep_Trfase_major"/>
</dbReference>
<gene>
    <name evidence="4" type="ORF">LR48_Vigan08g127900</name>
</gene>
<accession>A0A0L9V6A3</accession>
<dbReference type="EMBL" id="CM003378">
    <property type="protein sequence ID" value="KOM50452.1"/>
    <property type="molecule type" value="Genomic_DNA"/>
</dbReference>
<dbReference type="Proteomes" id="UP000053144">
    <property type="component" value="Chromosome 8"/>
</dbReference>
<comment type="cofactor">
    <cofactor evidence="1">
        <name>pyridoxal 5'-phosphate</name>
        <dbReference type="ChEBI" id="CHEBI:597326"/>
    </cofactor>
</comment>
<reference evidence="5" key="1">
    <citation type="journal article" date="2015" name="Proc. Natl. Acad. Sci. U.S.A.">
        <title>Genome sequencing of adzuki bean (Vigna angularis) provides insight into high starch and low fat accumulation and domestication.</title>
        <authorList>
            <person name="Yang K."/>
            <person name="Tian Z."/>
            <person name="Chen C."/>
            <person name="Luo L."/>
            <person name="Zhao B."/>
            <person name="Wang Z."/>
            <person name="Yu L."/>
            <person name="Li Y."/>
            <person name="Sun Y."/>
            <person name="Li W."/>
            <person name="Chen Y."/>
            <person name="Li Y."/>
            <person name="Zhang Y."/>
            <person name="Ai D."/>
            <person name="Zhao J."/>
            <person name="Shang C."/>
            <person name="Ma Y."/>
            <person name="Wu B."/>
            <person name="Wang M."/>
            <person name="Gao L."/>
            <person name="Sun D."/>
            <person name="Zhang P."/>
            <person name="Guo F."/>
            <person name="Wang W."/>
            <person name="Li Y."/>
            <person name="Wang J."/>
            <person name="Varshney R.K."/>
            <person name="Wang J."/>
            <person name="Ling H.Q."/>
            <person name="Wan P."/>
        </authorList>
    </citation>
    <scope>NUCLEOTIDE SEQUENCE</scope>
    <source>
        <strain evidence="5">cv. Jingnong 6</strain>
    </source>
</reference>
<dbReference type="AlphaFoldDB" id="A0A0L9V6A3"/>
<dbReference type="GO" id="GO:0030149">
    <property type="term" value="P:sphingolipid catabolic process"/>
    <property type="evidence" value="ECO:0007669"/>
    <property type="project" value="TreeGrafter"/>
</dbReference>
<dbReference type="Gramene" id="KOM50452">
    <property type="protein sequence ID" value="KOM50452"/>
    <property type="gene ID" value="LR48_Vigan08g127900"/>
</dbReference>
<dbReference type="GO" id="GO:0016020">
    <property type="term" value="C:membrane"/>
    <property type="evidence" value="ECO:0007669"/>
    <property type="project" value="GOC"/>
</dbReference>
<keyword evidence="2" id="KW-0663">Pyridoxal phosphate</keyword>
<dbReference type="STRING" id="3914.A0A0L9V6A3"/>
<evidence type="ECO:0000256" key="1">
    <source>
        <dbReference type="ARBA" id="ARBA00001933"/>
    </source>
</evidence>
<protein>
    <submittedName>
        <fullName evidence="4">Uncharacterized protein</fullName>
    </submittedName>
</protein>
<dbReference type="InterPro" id="IPR015424">
    <property type="entry name" value="PyrdxlP-dep_Trfase"/>
</dbReference>